<proteinExistence type="predicted"/>
<evidence type="ECO:0000313" key="2">
    <source>
        <dbReference type="Proteomes" id="UP000266389"/>
    </source>
</evidence>
<gene>
    <name evidence="1" type="ORF">D0433_07065</name>
</gene>
<reference evidence="1 2" key="1">
    <citation type="journal article" date="2011" name="ISME J.">
        <title>Community ecology of hot spring cyanobacterial mats: predominant populations and their functional potential.</title>
        <authorList>
            <person name="Klatt C.G."/>
            <person name="Wood J.M."/>
            <person name="Rusch D.B."/>
            <person name="Bateson M.M."/>
            <person name="Hamamura N."/>
            <person name="Heidelberg J.F."/>
            <person name="Grossman A.R."/>
            <person name="Bhaya D."/>
            <person name="Cohan F.M."/>
            <person name="Kuhl M."/>
            <person name="Bryant D.A."/>
            <person name="Ward D.M."/>
        </authorList>
    </citation>
    <scope>NUCLEOTIDE SEQUENCE [LARGE SCALE GENOMIC DNA]</scope>
    <source>
        <strain evidence="1">OS</strain>
    </source>
</reference>
<dbReference type="AlphaFoldDB" id="A0A395M0I7"/>
<protein>
    <recommendedName>
        <fullName evidence="3">Lipocalin-like domain-containing protein</fullName>
    </recommendedName>
</protein>
<name>A0A395M0I7_9BACT</name>
<accession>A0A395M0I7</accession>
<organism evidence="1 2">
    <name type="scientific">Candidatus Thermochlorobacter aerophilus</name>
    <dbReference type="NCBI Taxonomy" id="1868324"/>
    <lineage>
        <taxon>Bacteria</taxon>
        <taxon>Pseudomonadati</taxon>
        <taxon>Chlorobiota</taxon>
        <taxon>Chlorobiia</taxon>
        <taxon>Chlorobiales</taxon>
        <taxon>Candidatus Thermochlorobacteriaceae</taxon>
        <taxon>Candidatus Thermochlorobacter</taxon>
    </lineage>
</organism>
<evidence type="ECO:0000313" key="1">
    <source>
        <dbReference type="EMBL" id="RFM24222.1"/>
    </source>
</evidence>
<sequence length="143" mass="15893">MCKAPATQRALRFSGLLWLTFLGISLCQACREPQPTQPLTRPILLADTTWQLVSFRSSNPQITADIGSRMRFNLNGTVRFTASNGDTSSGTWRLISAGNELEITRGGRVTVSQILELTSIRLRLRQQIPPSDTLETNYAAVER</sequence>
<dbReference type="EMBL" id="PHFL01000045">
    <property type="protein sequence ID" value="RFM24222.1"/>
    <property type="molecule type" value="Genomic_DNA"/>
</dbReference>
<evidence type="ECO:0008006" key="3">
    <source>
        <dbReference type="Google" id="ProtNLM"/>
    </source>
</evidence>
<dbReference type="Proteomes" id="UP000266389">
    <property type="component" value="Unassembled WGS sequence"/>
</dbReference>
<comment type="caution">
    <text evidence="1">The sequence shown here is derived from an EMBL/GenBank/DDBJ whole genome shotgun (WGS) entry which is preliminary data.</text>
</comment>